<gene>
    <name evidence="2" type="ORF">GTP27_02680</name>
</gene>
<dbReference type="EMBL" id="WWCM01000001">
    <property type="protein sequence ID" value="MYM38226.1"/>
    <property type="molecule type" value="Genomic_DNA"/>
</dbReference>
<dbReference type="InterPro" id="IPR052894">
    <property type="entry name" value="AsmA-related"/>
</dbReference>
<dbReference type="PANTHER" id="PTHR30441">
    <property type="entry name" value="DUF748 DOMAIN-CONTAINING PROTEIN"/>
    <property type="match status" value="1"/>
</dbReference>
<evidence type="ECO:0000256" key="1">
    <source>
        <dbReference type="SAM" id="Phobius"/>
    </source>
</evidence>
<dbReference type="Pfam" id="PF05359">
    <property type="entry name" value="DUF748"/>
    <property type="match status" value="1"/>
</dbReference>
<dbReference type="PANTHER" id="PTHR30441:SF8">
    <property type="entry name" value="DUF748 DOMAIN-CONTAINING PROTEIN"/>
    <property type="match status" value="1"/>
</dbReference>
<name>A0ABW9VF44_9BURK</name>
<feature type="transmembrane region" description="Helical" evidence="1">
    <location>
        <begin position="12"/>
        <end position="32"/>
    </location>
</feature>
<protein>
    <submittedName>
        <fullName evidence="2">DUF748 domain-containing protein</fullName>
    </submittedName>
</protein>
<keyword evidence="1" id="KW-1133">Transmembrane helix</keyword>
<keyword evidence="1" id="KW-0472">Membrane</keyword>
<dbReference type="Proteomes" id="UP000478090">
    <property type="component" value="Unassembled WGS sequence"/>
</dbReference>
<comment type="caution">
    <text evidence="2">The sequence shown here is derived from an EMBL/GenBank/DDBJ whole genome shotgun (WGS) entry which is preliminary data.</text>
</comment>
<keyword evidence="3" id="KW-1185">Reference proteome</keyword>
<proteinExistence type="predicted"/>
<sequence length="1159" mass="122969">MVLQVFKQRWQRWGAGVAGALGLYALAGGWLLPKLIKSELPSLVAGELERKASVADVRFNPFTLRLSMQQLALTETDGAPLFSLDQLEVELQWRSLLRRAWCLGDIRLVGPNLQLAIAPDGTFNIAQLLATLDKHKKDEPDSGMPRLVVGHFTLEQGKVAVQDRHAGYRDTFAPIDFTLNNLSTLPDDNGDYTLSADAAQGGKLRWKGKAALNPISASGELALENVALAGLSSYLKPFVRMSVAAGRLSATLPYQFRYHDGQVEAGLHGASLGLAELALHQQGAAAPFARVQKFDITGVDLDLAKQTVAVGGIGLHGGALSLRRDARGMLDLAGLAVPSAPVAAPASGKTPSSARAAPAPAAAGWKVHLKQFDIDGVALSALDESVKPALKVNADQFALHLNLQAQTGKQGLQLQLEDGRLSLDKLQLQSGAQTPFKLSRLALDQAVIDLAARRASVGKLAFDGGQLDLSRDSKGQFMFLQALPHSEPASGQPQAAVPAGARSSGKTAAAPAWATSIKRVELNRFGARYDDAATGIKANLQDFRLALNDVSTDLGKAVSFDGALALREGGQLQAQGKVVPASAAVEADLKLNKLAIAPVQPLLAKYLRLKIGSGAISTQGHLHVGAGTAKDPALRYDGGLDFDELVLNEDDGDRFAHWKQLRAEKLSVGLKPDLLDIGELRLVEPDATLIIENDRSFNAARLLVPQPAPAAIPAATSASAAAPAATPFPVKIRRLRLQNAKLAFTDLSLRPQFSAKMYELNGVITGLSSRADASSQVEIDGRVDEYGSTRIRGKLNPFVLADNTDLSVIFKNVDMVSASPYSMKFAGYRIAEGKISLDLQYKVRHGQLEGSNQIVLDKLTLGERIDSPDALKLPLELALAILKDSNGRIELGVPVSGNLNDPQFSYGAVVWKAIGNIFSKIVTSPFRALGSLFAISGDQLEAVSFDAGSARLAPPEREKLKQVAQILAKKPQLHLAVPGQYGEALDGAALRQQAVRRTVLQKAGVTLAADEPAGPLDIGQRKVRMALRDLYGERFGAAALEQQKKAAEAAAGNPANGAQGDAGAAQKLPVLQRMAKLVQGEPQVADASAFYQQLQQRLEQQQALPADALRQLGTQRAAVILAALKEEGVAADAAQAAAPQAVEVASGDALPLKLELSAK</sequence>
<keyword evidence="1" id="KW-0812">Transmembrane</keyword>
<dbReference type="InterPro" id="IPR008023">
    <property type="entry name" value="DUF748"/>
</dbReference>
<evidence type="ECO:0000313" key="3">
    <source>
        <dbReference type="Proteomes" id="UP000478090"/>
    </source>
</evidence>
<accession>A0ABW9VF44</accession>
<evidence type="ECO:0000313" key="2">
    <source>
        <dbReference type="EMBL" id="MYM38226.1"/>
    </source>
</evidence>
<reference evidence="2 3" key="1">
    <citation type="submission" date="2019-12" db="EMBL/GenBank/DDBJ databases">
        <title>Novel species isolated from a subtropical stream in China.</title>
        <authorList>
            <person name="Lu H."/>
        </authorList>
    </citation>
    <scope>NUCLEOTIDE SEQUENCE [LARGE SCALE GENOMIC DNA]</scope>
    <source>
        <strain evidence="2 3">CY13W</strain>
    </source>
</reference>
<organism evidence="2 3">
    <name type="scientific">Duganella qianjiadongensis</name>
    <dbReference type="NCBI Taxonomy" id="2692176"/>
    <lineage>
        <taxon>Bacteria</taxon>
        <taxon>Pseudomonadati</taxon>
        <taxon>Pseudomonadota</taxon>
        <taxon>Betaproteobacteria</taxon>
        <taxon>Burkholderiales</taxon>
        <taxon>Oxalobacteraceae</taxon>
        <taxon>Telluria group</taxon>
        <taxon>Duganella</taxon>
    </lineage>
</organism>